<dbReference type="AlphaFoldDB" id="A0AAE0D6G3"/>
<dbReference type="SUPFAM" id="SSF53335">
    <property type="entry name" value="S-adenosyl-L-methionine-dependent methyltransferases"/>
    <property type="match status" value="1"/>
</dbReference>
<dbReference type="PANTHER" id="PTHR43591:SF24">
    <property type="entry name" value="2-METHOXY-6-POLYPRENYL-1,4-BENZOQUINOL METHYLASE, MITOCHONDRIAL"/>
    <property type="match status" value="1"/>
</dbReference>
<accession>A0AAE0D6G3</accession>
<proteinExistence type="inferred from homology"/>
<keyword evidence="3" id="KW-0489">Methyltransferase</keyword>
<reference evidence="3" key="1">
    <citation type="submission" date="2023-02" db="EMBL/GenBank/DDBJ databases">
        <title>Colletotrichum kahawae CIFC_Que2 genome sequencing and assembly.</title>
        <authorList>
            <person name="Baroncelli R."/>
        </authorList>
    </citation>
    <scope>NUCLEOTIDE SEQUENCE</scope>
    <source>
        <strain evidence="3">CIFC_Que2</strain>
    </source>
</reference>
<evidence type="ECO:0000256" key="2">
    <source>
        <dbReference type="SAM" id="MobiDB-lite"/>
    </source>
</evidence>
<dbReference type="GO" id="GO:0032259">
    <property type="term" value="P:methylation"/>
    <property type="evidence" value="ECO:0007669"/>
    <property type="project" value="UniProtKB-KW"/>
</dbReference>
<dbReference type="Pfam" id="PF13489">
    <property type="entry name" value="Methyltransf_23"/>
    <property type="match status" value="1"/>
</dbReference>
<gene>
    <name evidence="3" type="ORF">CKAH01_05445</name>
</gene>
<dbReference type="EMBL" id="VYYT01000178">
    <property type="protein sequence ID" value="KAK2759658.1"/>
    <property type="molecule type" value="Genomic_DNA"/>
</dbReference>
<feature type="compositionally biased region" description="Polar residues" evidence="2">
    <location>
        <begin position="1"/>
        <end position="18"/>
    </location>
</feature>
<protein>
    <submittedName>
        <fullName evidence="3">Methyltransferase domain-containing protein</fullName>
    </submittedName>
</protein>
<dbReference type="PANTHER" id="PTHR43591">
    <property type="entry name" value="METHYLTRANSFERASE"/>
    <property type="match status" value="1"/>
</dbReference>
<sequence length="347" mass="38701">MSAATETSAPAPNVQSDSRAAEHAPLVADEATDDSASDLGASIASSTTSVTSSVFSYRLENGRSYHNYKDGKYNYPNDDRETERLACIDLQHELFLLSLNDRLGLAPPNDEDSKVNRVLDVGTGTGLWAIDFGDLHPGAEVIGVDLSPPQADAPPNVSFVIDDIDEPWAYSRPFDYIHSRMMTSSVANWGTYIQNCFDNLEPGGYLELQETDLFPGCDDGTLKPDAAMIQSVTYMEEACKILGRAFQDIPALVDVMREVGFVDVSIMKEKWPSNTWPKDPHYKTLGMWAHQNSMDGIEGWTMAPFTRALGWKKEEVQVFLMDVRRELKDTSIHAWWPIYVIHGRKPE</sequence>
<dbReference type="CDD" id="cd02440">
    <property type="entry name" value="AdoMet_MTases"/>
    <property type="match status" value="1"/>
</dbReference>
<evidence type="ECO:0000313" key="3">
    <source>
        <dbReference type="EMBL" id="KAK2759658.1"/>
    </source>
</evidence>
<dbReference type="Proteomes" id="UP001281614">
    <property type="component" value="Unassembled WGS sequence"/>
</dbReference>
<feature type="region of interest" description="Disordered" evidence="2">
    <location>
        <begin position="1"/>
        <end position="39"/>
    </location>
</feature>
<organism evidence="3 4">
    <name type="scientific">Colletotrichum kahawae</name>
    <name type="common">Coffee berry disease fungus</name>
    <dbReference type="NCBI Taxonomy" id="34407"/>
    <lineage>
        <taxon>Eukaryota</taxon>
        <taxon>Fungi</taxon>
        <taxon>Dikarya</taxon>
        <taxon>Ascomycota</taxon>
        <taxon>Pezizomycotina</taxon>
        <taxon>Sordariomycetes</taxon>
        <taxon>Hypocreomycetidae</taxon>
        <taxon>Glomerellales</taxon>
        <taxon>Glomerellaceae</taxon>
        <taxon>Colletotrichum</taxon>
        <taxon>Colletotrichum gloeosporioides species complex</taxon>
    </lineage>
</organism>
<dbReference type="InterPro" id="IPR029063">
    <property type="entry name" value="SAM-dependent_MTases_sf"/>
</dbReference>
<name>A0AAE0D6G3_COLKA</name>
<keyword evidence="3" id="KW-0808">Transferase</keyword>
<dbReference type="GO" id="GO:0008168">
    <property type="term" value="F:methyltransferase activity"/>
    <property type="evidence" value="ECO:0007669"/>
    <property type="project" value="UniProtKB-KW"/>
</dbReference>
<keyword evidence="4" id="KW-1185">Reference proteome</keyword>
<evidence type="ECO:0000313" key="4">
    <source>
        <dbReference type="Proteomes" id="UP001281614"/>
    </source>
</evidence>
<comment type="similarity">
    <text evidence="1">Belongs to the methyltransferase superfamily. LaeA methyltransferase family.</text>
</comment>
<evidence type="ECO:0000256" key="1">
    <source>
        <dbReference type="ARBA" id="ARBA00038158"/>
    </source>
</evidence>
<comment type="caution">
    <text evidence="3">The sequence shown here is derived from an EMBL/GenBank/DDBJ whole genome shotgun (WGS) entry which is preliminary data.</text>
</comment>
<dbReference type="Gene3D" id="3.40.50.150">
    <property type="entry name" value="Vaccinia Virus protein VP39"/>
    <property type="match status" value="1"/>
</dbReference>